<accession>A0A453KLN8</accession>
<dbReference type="AlphaFoldDB" id="A0A453KLN8"/>
<name>A0A453KLN8_AEGTS</name>
<dbReference type="EnsemblPlants" id="AET5Gv20452700.6">
    <property type="protein sequence ID" value="AET5Gv20452700.6"/>
    <property type="gene ID" value="AET5Gv20452700"/>
</dbReference>
<keyword evidence="2" id="KW-1185">Reference proteome</keyword>
<reference evidence="1" key="5">
    <citation type="journal article" date="2021" name="G3 (Bethesda)">
        <title>Aegilops tauschii genome assembly Aet v5.0 features greater sequence contiguity and improved annotation.</title>
        <authorList>
            <person name="Wang L."/>
            <person name="Zhu T."/>
            <person name="Rodriguez J.C."/>
            <person name="Deal K.R."/>
            <person name="Dubcovsky J."/>
            <person name="McGuire P.E."/>
            <person name="Lux T."/>
            <person name="Spannagl M."/>
            <person name="Mayer K.F.X."/>
            <person name="Baldrich P."/>
            <person name="Meyers B.C."/>
            <person name="Huo N."/>
            <person name="Gu Y.Q."/>
            <person name="Zhou H."/>
            <person name="Devos K.M."/>
            <person name="Bennetzen J.L."/>
            <person name="Unver T."/>
            <person name="Budak H."/>
            <person name="Gulick P.J."/>
            <person name="Galiba G."/>
            <person name="Kalapos B."/>
            <person name="Nelson D.R."/>
            <person name="Li P."/>
            <person name="You F.M."/>
            <person name="Luo M.C."/>
            <person name="Dvorak J."/>
        </authorList>
    </citation>
    <scope>NUCLEOTIDE SEQUENCE [LARGE SCALE GENOMIC DNA]</scope>
    <source>
        <strain evidence="1">cv. AL8/78</strain>
    </source>
</reference>
<organism evidence="1 2">
    <name type="scientific">Aegilops tauschii subsp. strangulata</name>
    <name type="common">Goatgrass</name>
    <dbReference type="NCBI Taxonomy" id="200361"/>
    <lineage>
        <taxon>Eukaryota</taxon>
        <taxon>Viridiplantae</taxon>
        <taxon>Streptophyta</taxon>
        <taxon>Embryophyta</taxon>
        <taxon>Tracheophyta</taxon>
        <taxon>Spermatophyta</taxon>
        <taxon>Magnoliopsida</taxon>
        <taxon>Liliopsida</taxon>
        <taxon>Poales</taxon>
        <taxon>Poaceae</taxon>
        <taxon>BOP clade</taxon>
        <taxon>Pooideae</taxon>
        <taxon>Triticodae</taxon>
        <taxon>Triticeae</taxon>
        <taxon>Triticinae</taxon>
        <taxon>Aegilops</taxon>
    </lineage>
</organism>
<reference evidence="2" key="1">
    <citation type="journal article" date="2014" name="Science">
        <title>Ancient hybridizations among the ancestral genomes of bread wheat.</title>
        <authorList>
            <consortium name="International Wheat Genome Sequencing Consortium,"/>
            <person name="Marcussen T."/>
            <person name="Sandve S.R."/>
            <person name="Heier L."/>
            <person name="Spannagl M."/>
            <person name="Pfeifer M."/>
            <person name="Jakobsen K.S."/>
            <person name="Wulff B.B."/>
            <person name="Steuernagel B."/>
            <person name="Mayer K.F."/>
            <person name="Olsen O.A."/>
        </authorList>
    </citation>
    <scope>NUCLEOTIDE SEQUENCE [LARGE SCALE GENOMIC DNA]</scope>
    <source>
        <strain evidence="2">cv. AL8/78</strain>
    </source>
</reference>
<sequence>MAAIQKLYEVCKVSLFEKGPSSPEAVENVRTVLGKNYMENQ</sequence>
<reference evidence="2" key="2">
    <citation type="journal article" date="2017" name="Nat. Plants">
        <title>The Aegilops tauschii genome reveals multiple impacts of transposons.</title>
        <authorList>
            <person name="Zhao G."/>
            <person name="Zou C."/>
            <person name="Li K."/>
            <person name="Wang K."/>
            <person name="Li T."/>
            <person name="Gao L."/>
            <person name="Zhang X."/>
            <person name="Wang H."/>
            <person name="Yang Z."/>
            <person name="Liu X."/>
            <person name="Jiang W."/>
            <person name="Mao L."/>
            <person name="Kong X."/>
            <person name="Jiao Y."/>
            <person name="Jia J."/>
        </authorList>
    </citation>
    <scope>NUCLEOTIDE SEQUENCE [LARGE SCALE GENOMIC DNA]</scope>
    <source>
        <strain evidence="2">cv. AL8/78</strain>
    </source>
</reference>
<reference evidence="1" key="4">
    <citation type="submission" date="2019-03" db="UniProtKB">
        <authorList>
            <consortium name="EnsemblPlants"/>
        </authorList>
    </citation>
    <scope>IDENTIFICATION</scope>
</reference>
<evidence type="ECO:0000313" key="2">
    <source>
        <dbReference type="Proteomes" id="UP000015105"/>
    </source>
</evidence>
<evidence type="ECO:0000313" key="1">
    <source>
        <dbReference type="EnsemblPlants" id="AET5Gv20452700.6"/>
    </source>
</evidence>
<protein>
    <submittedName>
        <fullName evidence="1">Uncharacterized protein</fullName>
    </submittedName>
</protein>
<proteinExistence type="predicted"/>
<dbReference type="Gramene" id="AET5Gv20452700.6">
    <property type="protein sequence ID" value="AET5Gv20452700.6"/>
    <property type="gene ID" value="AET5Gv20452700"/>
</dbReference>
<dbReference type="Proteomes" id="UP000015105">
    <property type="component" value="Chromosome 5D"/>
</dbReference>
<reference evidence="1" key="3">
    <citation type="journal article" date="2017" name="Nature">
        <title>Genome sequence of the progenitor of the wheat D genome Aegilops tauschii.</title>
        <authorList>
            <person name="Luo M.C."/>
            <person name="Gu Y.Q."/>
            <person name="Puiu D."/>
            <person name="Wang H."/>
            <person name="Twardziok S.O."/>
            <person name="Deal K.R."/>
            <person name="Huo N."/>
            <person name="Zhu T."/>
            <person name="Wang L."/>
            <person name="Wang Y."/>
            <person name="McGuire P.E."/>
            <person name="Liu S."/>
            <person name="Long H."/>
            <person name="Ramasamy R.K."/>
            <person name="Rodriguez J.C."/>
            <person name="Van S.L."/>
            <person name="Yuan L."/>
            <person name="Wang Z."/>
            <person name="Xia Z."/>
            <person name="Xiao L."/>
            <person name="Anderson O.D."/>
            <person name="Ouyang S."/>
            <person name="Liang Y."/>
            <person name="Zimin A.V."/>
            <person name="Pertea G."/>
            <person name="Qi P."/>
            <person name="Bennetzen J.L."/>
            <person name="Dai X."/>
            <person name="Dawson M.W."/>
            <person name="Muller H.G."/>
            <person name="Kugler K."/>
            <person name="Rivarola-Duarte L."/>
            <person name="Spannagl M."/>
            <person name="Mayer K.F.X."/>
            <person name="Lu F.H."/>
            <person name="Bevan M.W."/>
            <person name="Leroy P."/>
            <person name="Li P."/>
            <person name="You F.M."/>
            <person name="Sun Q."/>
            <person name="Liu Z."/>
            <person name="Lyons E."/>
            <person name="Wicker T."/>
            <person name="Salzberg S.L."/>
            <person name="Devos K.M."/>
            <person name="Dvorak J."/>
        </authorList>
    </citation>
    <scope>NUCLEOTIDE SEQUENCE [LARGE SCALE GENOMIC DNA]</scope>
    <source>
        <strain evidence="1">cv. AL8/78</strain>
    </source>
</reference>